<feature type="region of interest" description="Disordered" evidence="1">
    <location>
        <begin position="1"/>
        <end position="24"/>
    </location>
</feature>
<proteinExistence type="predicted"/>
<evidence type="ECO:0000256" key="1">
    <source>
        <dbReference type="SAM" id="MobiDB-lite"/>
    </source>
</evidence>
<evidence type="ECO:0000313" key="2">
    <source>
        <dbReference type="EMBL" id="KAF2290281.1"/>
    </source>
</evidence>
<protein>
    <submittedName>
        <fullName evidence="2">Uncharacterized protein</fullName>
    </submittedName>
</protein>
<keyword evidence="3" id="KW-1185">Reference proteome</keyword>
<organism evidence="2 3">
    <name type="scientific">Hevea brasiliensis</name>
    <name type="common">Para rubber tree</name>
    <name type="synonym">Siphonia brasiliensis</name>
    <dbReference type="NCBI Taxonomy" id="3981"/>
    <lineage>
        <taxon>Eukaryota</taxon>
        <taxon>Viridiplantae</taxon>
        <taxon>Streptophyta</taxon>
        <taxon>Embryophyta</taxon>
        <taxon>Tracheophyta</taxon>
        <taxon>Spermatophyta</taxon>
        <taxon>Magnoliopsida</taxon>
        <taxon>eudicotyledons</taxon>
        <taxon>Gunneridae</taxon>
        <taxon>Pentapetalae</taxon>
        <taxon>rosids</taxon>
        <taxon>fabids</taxon>
        <taxon>Malpighiales</taxon>
        <taxon>Euphorbiaceae</taxon>
        <taxon>Crotonoideae</taxon>
        <taxon>Micrandreae</taxon>
        <taxon>Hevea</taxon>
    </lineage>
</organism>
<evidence type="ECO:0000313" key="3">
    <source>
        <dbReference type="Proteomes" id="UP000467840"/>
    </source>
</evidence>
<sequence length="95" mass="10994">MDGGAGRWWDWQRRREGGGEDGSERRRLEVAVFRGIRREMVASGHRQQCMTQSSAKMELGRQRRLWCYWQGSSSGLYISRASKNGYQVISVIVKL</sequence>
<gene>
    <name evidence="2" type="ORF">GH714_007849</name>
</gene>
<comment type="caution">
    <text evidence="2">The sequence shown here is derived from an EMBL/GenBank/DDBJ whole genome shotgun (WGS) entry which is preliminary data.</text>
</comment>
<dbReference type="AlphaFoldDB" id="A0A6A6KMT5"/>
<dbReference type="Proteomes" id="UP000467840">
    <property type="component" value="Chromosome 2"/>
</dbReference>
<reference evidence="2 3" key="1">
    <citation type="journal article" date="2020" name="Mol. Plant">
        <title>The Chromosome-Based Rubber Tree Genome Provides New Insights into Spurge Genome Evolution and Rubber Biosynthesis.</title>
        <authorList>
            <person name="Liu J."/>
            <person name="Shi C."/>
            <person name="Shi C.C."/>
            <person name="Li W."/>
            <person name="Zhang Q.J."/>
            <person name="Zhang Y."/>
            <person name="Li K."/>
            <person name="Lu H.F."/>
            <person name="Shi C."/>
            <person name="Zhu S.T."/>
            <person name="Xiao Z.Y."/>
            <person name="Nan H."/>
            <person name="Yue Y."/>
            <person name="Zhu X.G."/>
            <person name="Wu Y."/>
            <person name="Hong X.N."/>
            <person name="Fan G.Y."/>
            <person name="Tong Y."/>
            <person name="Zhang D."/>
            <person name="Mao C.L."/>
            <person name="Liu Y.L."/>
            <person name="Hao S.J."/>
            <person name="Liu W.Q."/>
            <person name="Lv M.Q."/>
            <person name="Zhang H.B."/>
            <person name="Liu Y."/>
            <person name="Hu-Tang G.R."/>
            <person name="Wang J.P."/>
            <person name="Wang J.H."/>
            <person name="Sun Y.H."/>
            <person name="Ni S.B."/>
            <person name="Chen W.B."/>
            <person name="Zhang X.C."/>
            <person name="Jiao Y.N."/>
            <person name="Eichler E.E."/>
            <person name="Li G.H."/>
            <person name="Liu X."/>
            <person name="Gao L.Z."/>
        </authorList>
    </citation>
    <scope>NUCLEOTIDE SEQUENCE [LARGE SCALE GENOMIC DNA]</scope>
    <source>
        <strain evidence="3">cv. GT1</strain>
        <tissue evidence="2">Leaf</tissue>
    </source>
</reference>
<accession>A0A6A6KMT5</accession>
<feature type="compositionally biased region" description="Basic and acidic residues" evidence="1">
    <location>
        <begin position="10"/>
        <end position="24"/>
    </location>
</feature>
<name>A0A6A6KMT5_HEVBR</name>
<dbReference type="EMBL" id="JAAGAX010000015">
    <property type="protein sequence ID" value="KAF2290281.1"/>
    <property type="molecule type" value="Genomic_DNA"/>
</dbReference>